<sequence>MSAADQRIGIKHWAEADRPREKLMGHGRRHLTDAELIAILIGSGSKNETAVDLSKRMLAAYGNNLSQLGMLSVRDLCRFKGIGEAKAMSVVAALELGRRRSELPVPACNKLECSRDAYRALHPHLSDLDHEEFWILMLNRASLIKGLKLISHGGQSATVADPKIIFRTALENGAAYIILAHNHPSGSITPSAEDIALTRRLRSAGQVMGIPVMDHIIIGAAGYCSFRDEGLLEA</sequence>
<evidence type="ECO:0000256" key="5">
    <source>
        <dbReference type="ARBA" id="ARBA00023049"/>
    </source>
</evidence>
<keyword evidence="3" id="KW-0378">Hydrolase</keyword>
<dbReference type="PROSITE" id="PS01302">
    <property type="entry name" value="UPF0758"/>
    <property type="match status" value="1"/>
</dbReference>
<evidence type="ECO:0000313" key="8">
    <source>
        <dbReference type="EMBL" id="PST82459.1"/>
    </source>
</evidence>
<dbReference type="Proteomes" id="UP000240912">
    <property type="component" value="Unassembled WGS sequence"/>
</dbReference>
<dbReference type="CDD" id="cd08071">
    <property type="entry name" value="MPN_DUF2466"/>
    <property type="match status" value="1"/>
</dbReference>
<keyword evidence="4" id="KW-0862">Zinc</keyword>
<dbReference type="InterPro" id="IPR025657">
    <property type="entry name" value="RadC_JAB"/>
</dbReference>
<evidence type="ECO:0000313" key="9">
    <source>
        <dbReference type="Proteomes" id="UP000240912"/>
    </source>
</evidence>
<keyword evidence="2" id="KW-0479">Metal-binding</keyword>
<dbReference type="InterPro" id="IPR046778">
    <property type="entry name" value="UPF0758_N"/>
</dbReference>
<dbReference type="InterPro" id="IPR037518">
    <property type="entry name" value="MPN"/>
</dbReference>
<dbReference type="InterPro" id="IPR020891">
    <property type="entry name" value="UPF0758_CS"/>
</dbReference>
<dbReference type="InterPro" id="IPR001405">
    <property type="entry name" value="UPF0758"/>
</dbReference>
<reference evidence="8 9" key="1">
    <citation type="submission" date="2018-03" db="EMBL/GenBank/DDBJ databases">
        <authorList>
            <person name="Keele B.F."/>
        </authorList>
    </citation>
    <scope>NUCLEOTIDE SEQUENCE [LARGE SCALE GENOMIC DNA]</scope>
    <source>
        <strain evidence="8 9">YL28-9</strain>
    </source>
</reference>
<evidence type="ECO:0000256" key="2">
    <source>
        <dbReference type="ARBA" id="ARBA00022723"/>
    </source>
</evidence>
<evidence type="ECO:0000256" key="6">
    <source>
        <dbReference type="RuleBase" id="RU003797"/>
    </source>
</evidence>
<dbReference type="AlphaFoldDB" id="A0A2T3HJ54"/>
<dbReference type="SUPFAM" id="SSF102712">
    <property type="entry name" value="JAB1/MPN domain"/>
    <property type="match status" value="1"/>
</dbReference>
<keyword evidence="5" id="KW-0482">Metalloprotease</keyword>
<organism evidence="8 9">
    <name type="scientific">Pedobacter yulinensis</name>
    <dbReference type="NCBI Taxonomy" id="2126353"/>
    <lineage>
        <taxon>Bacteria</taxon>
        <taxon>Pseudomonadati</taxon>
        <taxon>Bacteroidota</taxon>
        <taxon>Sphingobacteriia</taxon>
        <taxon>Sphingobacteriales</taxon>
        <taxon>Sphingobacteriaceae</taxon>
        <taxon>Pedobacter</taxon>
    </lineage>
</organism>
<protein>
    <recommendedName>
        <fullName evidence="7">MPN domain-containing protein</fullName>
    </recommendedName>
</protein>
<evidence type="ECO:0000259" key="7">
    <source>
        <dbReference type="PROSITE" id="PS50249"/>
    </source>
</evidence>
<dbReference type="Pfam" id="PF04002">
    <property type="entry name" value="RadC"/>
    <property type="match status" value="1"/>
</dbReference>
<comment type="caution">
    <text evidence="8">The sequence shown here is derived from an EMBL/GenBank/DDBJ whole genome shotgun (WGS) entry which is preliminary data.</text>
</comment>
<accession>A0A2T3HJ54</accession>
<dbReference type="GO" id="GO:0008237">
    <property type="term" value="F:metallopeptidase activity"/>
    <property type="evidence" value="ECO:0007669"/>
    <property type="project" value="UniProtKB-KW"/>
</dbReference>
<dbReference type="RefSeq" id="WP_107216803.1">
    <property type="nucleotide sequence ID" value="NZ_KZ686270.1"/>
</dbReference>
<evidence type="ECO:0000256" key="3">
    <source>
        <dbReference type="ARBA" id="ARBA00022801"/>
    </source>
</evidence>
<gene>
    <name evidence="8" type="ORF">C7T94_16210</name>
</gene>
<dbReference type="PANTHER" id="PTHR30471">
    <property type="entry name" value="DNA REPAIR PROTEIN RADC"/>
    <property type="match status" value="1"/>
</dbReference>
<name>A0A2T3HJ54_9SPHI</name>
<comment type="similarity">
    <text evidence="6">Belongs to the UPF0758 family.</text>
</comment>
<feature type="domain" description="MPN" evidence="7">
    <location>
        <begin position="110"/>
        <end position="232"/>
    </location>
</feature>
<dbReference type="PANTHER" id="PTHR30471:SF3">
    <property type="entry name" value="UPF0758 PROTEIN YEES-RELATED"/>
    <property type="match status" value="1"/>
</dbReference>
<dbReference type="OrthoDB" id="9804482at2"/>
<dbReference type="EMBL" id="PYLS01000006">
    <property type="protein sequence ID" value="PST82459.1"/>
    <property type="molecule type" value="Genomic_DNA"/>
</dbReference>
<keyword evidence="9" id="KW-1185">Reference proteome</keyword>
<dbReference type="NCBIfam" id="NF000642">
    <property type="entry name" value="PRK00024.1"/>
    <property type="match status" value="1"/>
</dbReference>
<dbReference type="NCBIfam" id="TIGR00608">
    <property type="entry name" value="radc"/>
    <property type="match status" value="1"/>
</dbReference>
<dbReference type="GO" id="GO:0046872">
    <property type="term" value="F:metal ion binding"/>
    <property type="evidence" value="ECO:0007669"/>
    <property type="project" value="UniProtKB-KW"/>
</dbReference>
<evidence type="ECO:0000256" key="1">
    <source>
        <dbReference type="ARBA" id="ARBA00022670"/>
    </source>
</evidence>
<dbReference type="PROSITE" id="PS50249">
    <property type="entry name" value="MPN"/>
    <property type="match status" value="1"/>
</dbReference>
<dbReference type="Gene3D" id="3.40.140.10">
    <property type="entry name" value="Cytidine Deaminase, domain 2"/>
    <property type="match status" value="1"/>
</dbReference>
<proteinExistence type="inferred from homology"/>
<dbReference type="GO" id="GO:0006508">
    <property type="term" value="P:proteolysis"/>
    <property type="evidence" value="ECO:0007669"/>
    <property type="project" value="UniProtKB-KW"/>
</dbReference>
<evidence type="ECO:0000256" key="4">
    <source>
        <dbReference type="ARBA" id="ARBA00022833"/>
    </source>
</evidence>
<dbReference type="Pfam" id="PF20582">
    <property type="entry name" value="UPF0758_N"/>
    <property type="match status" value="1"/>
</dbReference>
<keyword evidence="1" id="KW-0645">Protease</keyword>